<dbReference type="EMBL" id="PKPP01000347">
    <property type="protein sequence ID" value="PWA93916.1"/>
    <property type="molecule type" value="Genomic_DNA"/>
</dbReference>
<evidence type="ECO:0000256" key="3">
    <source>
        <dbReference type="RuleBase" id="RU361155"/>
    </source>
</evidence>
<keyword evidence="2 3" id="KW-0808">Transferase</keyword>
<sequence length="310" mass="36174">MSSEREDQIKTHQEYAKLTTELPKVSGWWQQHMYLYQGYWFSPDALLVAPTWLRALMFSILNRSHYDFFSNHPLLLQGPHGCFPNFEAHVSEDYPMTNMDTLPSPRLFATHFAHSLFPSSVLDPSSGSKFVYVCRDPKDVLVSKYHFLKKFRSKELPYLSFNEAFELFCEGVSEYGPYWDHVLGFWKASLESPDKILFLKYEEIKKEPHVHVKKLAVFMGVPISVKEEENGVVEKIVNFCSFENLKSLEVNKNGIQKFGSKVELENRHFFRKGEVGDWENHLTKEMRDRIDRITEDKFKNSGLTIGTVPK</sequence>
<dbReference type="InterPro" id="IPR027417">
    <property type="entry name" value="P-loop_NTPase"/>
</dbReference>
<dbReference type="STRING" id="35608.A0A2U1Q7C8"/>
<reference evidence="5 6" key="1">
    <citation type="journal article" date="2018" name="Mol. Plant">
        <title>The genome of Artemisia annua provides insight into the evolution of Asteraceae family and artemisinin biosynthesis.</title>
        <authorList>
            <person name="Shen Q."/>
            <person name="Zhang L."/>
            <person name="Liao Z."/>
            <person name="Wang S."/>
            <person name="Yan T."/>
            <person name="Shi P."/>
            <person name="Liu M."/>
            <person name="Fu X."/>
            <person name="Pan Q."/>
            <person name="Wang Y."/>
            <person name="Lv Z."/>
            <person name="Lu X."/>
            <person name="Zhang F."/>
            <person name="Jiang W."/>
            <person name="Ma Y."/>
            <person name="Chen M."/>
            <person name="Hao X."/>
            <person name="Li L."/>
            <person name="Tang Y."/>
            <person name="Lv G."/>
            <person name="Zhou Y."/>
            <person name="Sun X."/>
            <person name="Brodelius P.E."/>
            <person name="Rose J.K.C."/>
            <person name="Tang K."/>
        </authorList>
    </citation>
    <scope>NUCLEOTIDE SEQUENCE [LARGE SCALE GENOMIC DNA]</scope>
    <source>
        <strain evidence="6">cv. Huhao1</strain>
        <tissue evidence="5">Leaf</tissue>
    </source>
</reference>
<evidence type="ECO:0000259" key="4">
    <source>
        <dbReference type="Pfam" id="PF00685"/>
    </source>
</evidence>
<evidence type="ECO:0000313" key="6">
    <source>
        <dbReference type="Proteomes" id="UP000245207"/>
    </source>
</evidence>
<evidence type="ECO:0000313" key="5">
    <source>
        <dbReference type="EMBL" id="PWA93916.1"/>
    </source>
</evidence>
<dbReference type="Gene3D" id="3.40.50.300">
    <property type="entry name" value="P-loop containing nucleotide triphosphate hydrolases"/>
    <property type="match status" value="1"/>
</dbReference>
<evidence type="ECO:0000256" key="2">
    <source>
        <dbReference type="ARBA" id="ARBA00022679"/>
    </source>
</evidence>
<dbReference type="AlphaFoldDB" id="A0A2U1Q7C8"/>
<comment type="caution">
    <text evidence="5">The sequence shown here is derived from an EMBL/GenBank/DDBJ whole genome shotgun (WGS) entry which is preliminary data.</text>
</comment>
<feature type="domain" description="Sulfotransferase" evidence="4">
    <location>
        <begin position="51"/>
        <end position="302"/>
    </location>
</feature>
<name>A0A2U1Q7C8_ARTAN</name>
<dbReference type="EC" id="2.8.2.-" evidence="3"/>
<comment type="similarity">
    <text evidence="1 3">Belongs to the sulfotransferase 1 family.</text>
</comment>
<accession>A0A2U1Q7C8</accession>
<dbReference type="InterPro" id="IPR000863">
    <property type="entry name" value="Sulfotransferase_dom"/>
</dbReference>
<gene>
    <name evidence="5" type="ORF">CTI12_AA066280</name>
</gene>
<dbReference type="PANTHER" id="PTHR11783">
    <property type="entry name" value="SULFOTRANSFERASE SULT"/>
    <property type="match status" value="1"/>
</dbReference>
<keyword evidence="6" id="KW-1185">Reference proteome</keyword>
<evidence type="ECO:0000256" key="1">
    <source>
        <dbReference type="ARBA" id="ARBA00005771"/>
    </source>
</evidence>
<proteinExistence type="inferred from homology"/>
<dbReference type="OrthoDB" id="205623at2759"/>
<dbReference type="Proteomes" id="UP000245207">
    <property type="component" value="Unassembled WGS sequence"/>
</dbReference>
<organism evidence="5 6">
    <name type="scientific">Artemisia annua</name>
    <name type="common">Sweet wormwood</name>
    <dbReference type="NCBI Taxonomy" id="35608"/>
    <lineage>
        <taxon>Eukaryota</taxon>
        <taxon>Viridiplantae</taxon>
        <taxon>Streptophyta</taxon>
        <taxon>Embryophyta</taxon>
        <taxon>Tracheophyta</taxon>
        <taxon>Spermatophyta</taxon>
        <taxon>Magnoliopsida</taxon>
        <taxon>eudicotyledons</taxon>
        <taxon>Gunneridae</taxon>
        <taxon>Pentapetalae</taxon>
        <taxon>asterids</taxon>
        <taxon>campanulids</taxon>
        <taxon>Asterales</taxon>
        <taxon>Asteraceae</taxon>
        <taxon>Asteroideae</taxon>
        <taxon>Anthemideae</taxon>
        <taxon>Artemisiinae</taxon>
        <taxon>Artemisia</taxon>
    </lineage>
</organism>
<protein>
    <recommendedName>
        <fullName evidence="3">Sulfotransferase</fullName>
        <ecNumber evidence="3">2.8.2.-</ecNumber>
    </recommendedName>
</protein>
<dbReference type="GO" id="GO:0008146">
    <property type="term" value="F:sulfotransferase activity"/>
    <property type="evidence" value="ECO:0007669"/>
    <property type="project" value="InterPro"/>
</dbReference>
<dbReference type="SUPFAM" id="SSF52540">
    <property type="entry name" value="P-loop containing nucleoside triphosphate hydrolases"/>
    <property type="match status" value="1"/>
</dbReference>
<dbReference type="Pfam" id="PF00685">
    <property type="entry name" value="Sulfotransfer_1"/>
    <property type="match status" value="1"/>
</dbReference>